<evidence type="ECO:0000313" key="2">
    <source>
        <dbReference type="Proteomes" id="UP000321629"/>
    </source>
</evidence>
<dbReference type="Proteomes" id="UP000321629">
    <property type="component" value="Unassembled WGS sequence"/>
</dbReference>
<dbReference type="RefSeq" id="WP_147556212.1">
    <property type="nucleotide sequence ID" value="NZ_VOWJ01000033.1"/>
</dbReference>
<reference evidence="1 2" key="1">
    <citation type="submission" date="2019-07" db="EMBL/GenBank/DDBJ databases">
        <title>Rapid identification of Enteric Bacteria from Whole Genome Sequences (WGS) using Average Nucleotide Identity (ANI).</title>
        <authorList>
            <person name="Lane C."/>
        </authorList>
    </citation>
    <scope>NUCLEOTIDE SEQUENCE [LARGE SCALE GENOMIC DNA]</scope>
    <source>
        <strain evidence="1 2">2016D-0084</strain>
    </source>
</reference>
<accession>A0A5C7DUE8</accession>
<sequence>MKFFVVFLCLVNAIFANSFENKKIIKLGTKDEFSIIDLNQNINYEKLSNITTIALIPSYEKEYNFYFSDLKINAYKMAKDTLIALNHTINEKNNFILLSQKENQNYIDSQNIIYPQKSFINASDFLEFNRFKKANFIILIDLKNIKATQRNFFFFSNFDVLVNIEYKIYNAKSNKLKDHKILQIQSQFSTNNKQKSYQELVQNIANEIYNDLQNSI</sequence>
<organism evidence="1 2">
    <name type="scientific">Campylobacter volucris</name>
    <dbReference type="NCBI Taxonomy" id="1031542"/>
    <lineage>
        <taxon>Bacteria</taxon>
        <taxon>Pseudomonadati</taxon>
        <taxon>Campylobacterota</taxon>
        <taxon>Epsilonproteobacteria</taxon>
        <taxon>Campylobacterales</taxon>
        <taxon>Campylobacteraceae</taxon>
        <taxon>Campylobacter</taxon>
    </lineage>
</organism>
<evidence type="ECO:0000313" key="1">
    <source>
        <dbReference type="EMBL" id="TXE85877.1"/>
    </source>
</evidence>
<name>A0A5C7DUE8_9BACT</name>
<proteinExistence type="predicted"/>
<comment type="caution">
    <text evidence="1">The sequence shown here is derived from an EMBL/GenBank/DDBJ whole genome shotgun (WGS) entry which is preliminary data.</text>
</comment>
<dbReference type="AlphaFoldDB" id="A0A5C7DUE8"/>
<dbReference type="EMBL" id="VOWJ01000033">
    <property type="protein sequence ID" value="TXE85877.1"/>
    <property type="molecule type" value="Genomic_DNA"/>
</dbReference>
<protein>
    <submittedName>
        <fullName evidence="1">Uncharacterized protein</fullName>
    </submittedName>
</protein>
<gene>
    <name evidence="1" type="ORF">FPD38_07785</name>
</gene>